<feature type="compositionally biased region" description="Basic and acidic residues" evidence="10">
    <location>
        <begin position="186"/>
        <end position="212"/>
    </location>
</feature>
<sequence length="315" mass="35159">MAMRARSDGAAAPNRGRPGGIRRVFEDFKPMSEWQQDDESHTLIINLPGFMKEQIKVSTEGHNIIRVRGERLVAGNKWSRFQEDFQVPQNGEMNSIRAKFQGGSLNITVPKKKVEKPQQAIPPQPKIVDIPKQQPTPQKAQTDKLKPAEVGTSSSQSKDEKSLQPEKTNMLGRDGDQKQPTPQYEKSSEHQKTSGEHNKHIAAERSDDVTKKMVDKAAKKLEGIKELLDNQSAKKMELEKDGAPEKKSEEKESNGKQIIHSSAGLGMEKYKKAVKGFADLNEERQLLVNMGVAVLVIMALSAYVTYKFASAKDKN</sequence>
<comment type="similarity">
    <text evidence="8 9">Belongs to the small heat shock protein (HSP20) family.</text>
</comment>
<evidence type="ECO:0000256" key="6">
    <source>
        <dbReference type="ARBA" id="ARBA00022989"/>
    </source>
</evidence>
<keyword evidence="6 11" id="KW-1133">Transmembrane helix</keyword>
<dbReference type="GO" id="GO:0005886">
    <property type="term" value="C:plasma membrane"/>
    <property type="evidence" value="ECO:0007669"/>
    <property type="project" value="UniProtKB-SubCell"/>
</dbReference>
<evidence type="ECO:0000256" key="7">
    <source>
        <dbReference type="ARBA" id="ARBA00023136"/>
    </source>
</evidence>
<accession>A0AAV6W1I7</accession>
<dbReference type="PANTHER" id="PTHR43670">
    <property type="entry name" value="HEAT SHOCK PROTEIN 26"/>
    <property type="match status" value="1"/>
</dbReference>
<keyword evidence="5" id="KW-0611">Plant defense</keyword>
<dbReference type="Proteomes" id="UP000826271">
    <property type="component" value="Unassembled WGS sequence"/>
</dbReference>
<proteinExistence type="inferred from homology"/>
<dbReference type="SUPFAM" id="SSF49764">
    <property type="entry name" value="HSP20-like chaperones"/>
    <property type="match status" value="1"/>
</dbReference>
<evidence type="ECO:0000259" key="12">
    <source>
        <dbReference type="PROSITE" id="PS01031"/>
    </source>
</evidence>
<evidence type="ECO:0000256" key="10">
    <source>
        <dbReference type="SAM" id="MobiDB-lite"/>
    </source>
</evidence>
<comment type="caution">
    <text evidence="13">The sequence shown here is derived from an EMBL/GenBank/DDBJ whole genome shotgun (WGS) entry which is preliminary data.</text>
</comment>
<keyword evidence="7 11" id="KW-0472">Membrane</keyword>
<evidence type="ECO:0000256" key="9">
    <source>
        <dbReference type="RuleBase" id="RU003616"/>
    </source>
</evidence>
<name>A0AAV6W1I7_9LAMI</name>
<feature type="transmembrane region" description="Helical" evidence="11">
    <location>
        <begin position="286"/>
        <end position="306"/>
    </location>
</feature>
<comment type="subcellular location">
    <subcellularLocation>
        <location evidence="1">Cell membrane</location>
        <topology evidence="1">Single-pass membrane protein</topology>
    </subcellularLocation>
</comment>
<evidence type="ECO:0000256" key="8">
    <source>
        <dbReference type="PROSITE-ProRule" id="PRU00285"/>
    </source>
</evidence>
<evidence type="ECO:0000256" key="2">
    <source>
        <dbReference type="ARBA" id="ARBA00022475"/>
    </source>
</evidence>
<keyword evidence="14" id="KW-1185">Reference proteome</keyword>
<evidence type="ECO:0000256" key="1">
    <source>
        <dbReference type="ARBA" id="ARBA00004162"/>
    </source>
</evidence>
<feature type="region of interest" description="Disordered" evidence="10">
    <location>
        <begin position="229"/>
        <end position="261"/>
    </location>
</feature>
<feature type="region of interest" description="Disordered" evidence="10">
    <location>
        <begin position="112"/>
        <end position="212"/>
    </location>
</feature>
<feature type="region of interest" description="Disordered" evidence="10">
    <location>
        <begin position="1"/>
        <end position="21"/>
    </location>
</feature>
<dbReference type="AlphaFoldDB" id="A0AAV6W1I7"/>
<dbReference type="Pfam" id="PF00011">
    <property type="entry name" value="HSP20"/>
    <property type="match status" value="1"/>
</dbReference>
<organism evidence="13 14">
    <name type="scientific">Buddleja alternifolia</name>
    <dbReference type="NCBI Taxonomy" id="168488"/>
    <lineage>
        <taxon>Eukaryota</taxon>
        <taxon>Viridiplantae</taxon>
        <taxon>Streptophyta</taxon>
        <taxon>Embryophyta</taxon>
        <taxon>Tracheophyta</taxon>
        <taxon>Spermatophyta</taxon>
        <taxon>Magnoliopsida</taxon>
        <taxon>eudicotyledons</taxon>
        <taxon>Gunneridae</taxon>
        <taxon>Pentapetalae</taxon>
        <taxon>asterids</taxon>
        <taxon>lamiids</taxon>
        <taxon>Lamiales</taxon>
        <taxon>Scrophulariaceae</taxon>
        <taxon>Buddlejeae</taxon>
        <taxon>Buddleja</taxon>
    </lineage>
</organism>
<evidence type="ECO:0000256" key="3">
    <source>
        <dbReference type="ARBA" id="ARBA00022692"/>
    </source>
</evidence>
<dbReference type="InterPro" id="IPR008978">
    <property type="entry name" value="HSP20-like_chaperone"/>
</dbReference>
<evidence type="ECO:0000256" key="4">
    <source>
        <dbReference type="ARBA" id="ARBA00022737"/>
    </source>
</evidence>
<keyword evidence="3 11" id="KW-0812">Transmembrane</keyword>
<keyword evidence="2" id="KW-1003">Cell membrane</keyword>
<evidence type="ECO:0000256" key="11">
    <source>
        <dbReference type="SAM" id="Phobius"/>
    </source>
</evidence>
<dbReference type="PROSITE" id="PS01031">
    <property type="entry name" value="SHSP"/>
    <property type="match status" value="1"/>
</dbReference>
<feature type="compositionally biased region" description="Low complexity" evidence="10">
    <location>
        <begin position="131"/>
        <end position="140"/>
    </location>
</feature>
<feature type="domain" description="SHSP" evidence="12">
    <location>
        <begin position="22"/>
        <end position="126"/>
    </location>
</feature>
<dbReference type="PANTHER" id="PTHR43670:SF121">
    <property type="entry name" value="PROTEIN RESTRICTED TEV MOVEMENT 2"/>
    <property type="match status" value="1"/>
</dbReference>
<evidence type="ECO:0000256" key="5">
    <source>
        <dbReference type="ARBA" id="ARBA00022821"/>
    </source>
</evidence>
<keyword evidence="4" id="KW-0677">Repeat</keyword>
<dbReference type="Gene3D" id="2.60.40.790">
    <property type="match status" value="1"/>
</dbReference>
<dbReference type="EMBL" id="WHWC01000019">
    <property type="protein sequence ID" value="KAG8363763.1"/>
    <property type="molecule type" value="Genomic_DNA"/>
</dbReference>
<dbReference type="GO" id="GO:0006952">
    <property type="term" value="P:defense response"/>
    <property type="evidence" value="ECO:0007669"/>
    <property type="project" value="UniProtKB-KW"/>
</dbReference>
<evidence type="ECO:0000313" key="14">
    <source>
        <dbReference type="Proteomes" id="UP000826271"/>
    </source>
</evidence>
<protein>
    <recommendedName>
        <fullName evidence="12">SHSP domain-containing protein</fullName>
    </recommendedName>
</protein>
<gene>
    <name evidence="13" type="ORF">BUALT_Bualt19G0056200</name>
</gene>
<feature type="compositionally biased region" description="Basic and acidic residues" evidence="10">
    <location>
        <begin position="229"/>
        <end position="254"/>
    </location>
</feature>
<dbReference type="GO" id="GO:0034605">
    <property type="term" value="P:cellular response to heat"/>
    <property type="evidence" value="ECO:0007669"/>
    <property type="project" value="TreeGrafter"/>
</dbReference>
<evidence type="ECO:0000313" key="13">
    <source>
        <dbReference type="EMBL" id="KAG8363763.1"/>
    </source>
</evidence>
<reference evidence="13" key="1">
    <citation type="submission" date="2019-10" db="EMBL/GenBank/DDBJ databases">
        <authorList>
            <person name="Zhang R."/>
            <person name="Pan Y."/>
            <person name="Wang J."/>
            <person name="Ma R."/>
            <person name="Yu S."/>
        </authorList>
    </citation>
    <scope>NUCLEOTIDE SEQUENCE</scope>
    <source>
        <strain evidence="13">LA-IB0</strain>
        <tissue evidence="13">Leaf</tissue>
    </source>
</reference>
<dbReference type="InterPro" id="IPR002068">
    <property type="entry name" value="A-crystallin/Hsp20_dom"/>
</dbReference>